<reference evidence="1 2" key="1">
    <citation type="submission" date="2017-10" db="EMBL/GenBank/DDBJ databases">
        <authorList>
            <person name="Banno H."/>
            <person name="Chua N.-H."/>
        </authorList>
    </citation>
    <scope>NUCLEOTIDE SEQUENCE [LARGE SCALE GENOMIC DNA]</scope>
    <source>
        <strain evidence="1">Vibrio tapetis CECT4600</strain>
    </source>
</reference>
<dbReference type="AlphaFoldDB" id="A0A2N8ZHG8"/>
<sequence>MVCGRYMKPSKKISADMHKLLIEKRMDGFSIVEAREASLSGKAMPNELGKYHQRIYRQIWQLEKKNWLRSEGYGKSKRYFKTAVFESFQFHLKTNNKRSYAAENINSNYSVLVYERNEAQGELEVVLGEIEEYRSLKNRFPELESRLTPFQEDATERSARLLSRVNVLTKVLKTLTEGAKEC</sequence>
<dbReference type="EMBL" id="LT960611">
    <property type="protein sequence ID" value="SON51350.1"/>
    <property type="molecule type" value="Genomic_DNA"/>
</dbReference>
<accession>A0A2N8ZHG8</accession>
<proteinExistence type="predicted"/>
<gene>
    <name evidence="1" type="primary">vspR</name>
    <name evidence="1" type="ORF">VTAP4600_A3403</name>
</gene>
<keyword evidence="2" id="KW-1185">Reference proteome</keyword>
<evidence type="ECO:0000313" key="1">
    <source>
        <dbReference type="EMBL" id="SON51350.1"/>
    </source>
</evidence>
<protein>
    <submittedName>
        <fullName evidence="1">Transcriptional regulator VspR</fullName>
    </submittedName>
</protein>
<dbReference type="KEGG" id="vta:A3403"/>
<name>A0A2N8ZHG8_9VIBR</name>
<dbReference type="Proteomes" id="UP000235828">
    <property type="component" value="Chromosome A"/>
</dbReference>
<evidence type="ECO:0000313" key="2">
    <source>
        <dbReference type="Proteomes" id="UP000235828"/>
    </source>
</evidence>
<organism evidence="1 2">
    <name type="scientific">Vibrio tapetis subsp. tapetis</name>
    <dbReference type="NCBI Taxonomy" id="1671868"/>
    <lineage>
        <taxon>Bacteria</taxon>
        <taxon>Pseudomonadati</taxon>
        <taxon>Pseudomonadota</taxon>
        <taxon>Gammaproteobacteria</taxon>
        <taxon>Vibrionales</taxon>
        <taxon>Vibrionaceae</taxon>
        <taxon>Vibrio</taxon>
    </lineage>
</organism>